<dbReference type="GeneID" id="28818436"/>
<dbReference type="PANTHER" id="PTHR10730:SF53">
    <property type="entry name" value="GLYCOSYLTRANSFERASE 25 FAMILY MEMBER"/>
    <property type="match status" value="1"/>
</dbReference>
<keyword evidence="4" id="KW-0812">Transmembrane</keyword>
<dbReference type="KEGG" id="psco:LY89DRAFT_573931"/>
<dbReference type="AlphaFoldDB" id="A0A194XU68"/>
<organism evidence="6 7">
    <name type="scientific">Mollisia scopiformis</name>
    <name type="common">Conifer needle endophyte fungus</name>
    <name type="synonym">Phialocephala scopiformis</name>
    <dbReference type="NCBI Taxonomy" id="149040"/>
    <lineage>
        <taxon>Eukaryota</taxon>
        <taxon>Fungi</taxon>
        <taxon>Dikarya</taxon>
        <taxon>Ascomycota</taxon>
        <taxon>Pezizomycotina</taxon>
        <taxon>Leotiomycetes</taxon>
        <taxon>Helotiales</taxon>
        <taxon>Mollisiaceae</taxon>
        <taxon>Mollisia</taxon>
    </lineage>
</organism>
<accession>A0A194XU68</accession>
<protein>
    <recommendedName>
        <fullName evidence="5">Glycosyl transferase family 25 domain-containing protein</fullName>
    </recommendedName>
</protein>
<dbReference type="InterPro" id="IPR002654">
    <property type="entry name" value="Glyco_trans_25"/>
</dbReference>
<name>A0A194XU68_MOLSC</name>
<dbReference type="EMBL" id="KQ947405">
    <property type="protein sequence ID" value="KUJ23252.1"/>
    <property type="molecule type" value="Genomic_DNA"/>
</dbReference>
<keyword evidence="2" id="KW-0328">Glycosyltransferase</keyword>
<dbReference type="Pfam" id="PF01755">
    <property type="entry name" value="Glyco_transf_25"/>
    <property type="match status" value="1"/>
</dbReference>
<dbReference type="InParanoid" id="A0A194XU68"/>
<evidence type="ECO:0000256" key="3">
    <source>
        <dbReference type="ARBA" id="ARBA00022679"/>
    </source>
</evidence>
<feature type="transmembrane region" description="Helical" evidence="4">
    <location>
        <begin position="12"/>
        <end position="30"/>
    </location>
</feature>
<feature type="domain" description="Glycosyl transferase family 25" evidence="5">
    <location>
        <begin position="67"/>
        <end position="166"/>
    </location>
</feature>
<evidence type="ECO:0000313" key="6">
    <source>
        <dbReference type="EMBL" id="KUJ23252.1"/>
    </source>
</evidence>
<dbReference type="PANTHER" id="PTHR10730">
    <property type="entry name" value="PROCOLLAGEN-LYSINE,2-OXOGLUTARATE 5-DIOXYGENASE/GLYCOSYLTRANSFERASE 25 FAMILY MEMBER"/>
    <property type="match status" value="1"/>
</dbReference>
<keyword evidence="4" id="KW-0472">Membrane</keyword>
<keyword evidence="3" id="KW-0808">Transferase</keyword>
<evidence type="ECO:0000256" key="4">
    <source>
        <dbReference type="SAM" id="Phobius"/>
    </source>
</evidence>
<dbReference type="Proteomes" id="UP000070700">
    <property type="component" value="Unassembled WGS sequence"/>
</dbReference>
<keyword evidence="7" id="KW-1185">Reference proteome</keyword>
<keyword evidence="4" id="KW-1133">Transmembrane helix</keyword>
<sequence length="423" mass="46813">MIVRRWSSPSRILVIAGCLCLLYCVLFVSWSREAWKEVGVDHVAQEDQEKDEARWRRDVGNQTLGFQKLFVINMPSRTDRRDATTLAFATSNIAIYFIEGVKGDSIPEEALPPGDSAESIKLSKGIKGSWRSHMNALQQIVYQNLTTAMIFEDDVDWDIRLRAQLNTFAIASRFLSNPSFSNDLPRYSIQTYPNPETEESIHNDSSPYPISPTLYSLPISSLPLSSLPPSSSSSTPYGDPSTWDVLWLGHCGVGFPRPSSTDTSPSTANILLTHSPDPTVPSPNHLRAHPFGPLDALSASHDPHTRVYHRGSGGALCTVAYAVSQRGARRLLAEFGVKRWGRIWDVELGSWCASQGLCITVQPPIFAHHHPAGGESNIGGLGGGYARAVETKYVRWSVRMNLERLVWGKGEGELVDQWPDEAE</sequence>
<comment type="similarity">
    <text evidence="1">Belongs to the glycosyltransferase 25 family.</text>
</comment>
<evidence type="ECO:0000259" key="5">
    <source>
        <dbReference type="Pfam" id="PF01755"/>
    </source>
</evidence>
<evidence type="ECO:0000256" key="1">
    <source>
        <dbReference type="ARBA" id="ARBA00006721"/>
    </source>
</evidence>
<dbReference type="RefSeq" id="XP_018077607.1">
    <property type="nucleotide sequence ID" value="XM_018208710.1"/>
</dbReference>
<reference evidence="6 7" key="1">
    <citation type="submission" date="2015-10" db="EMBL/GenBank/DDBJ databases">
        <title>Full genome of DAOMC 229536 Phialocephala scopiformis, a fungal endophyte of spruce producing the potent anti-insectan compound rugulosin.</title>
        <authorList>
            <consortium name="DOE Joint Genome Institute"/>
            <person name="Walker A.K."/>
            <person name="Frasz S.L."/>
            <person name="Seifert K.A."/>
            <person name="Miller J.D."/>
            <person name="Mondo S.J."/>
            <person name="Labutti K."/>
            <person name="Lipzen A."/>
            <person name="Dockter R."/>
            <person name="Kennedy M."/>
            <person name="Grigoriev I.V."/>
            <person name="Spatafora J.W."/>
        </authorList>
    </citation>
    <scope>NUCLEOTIDE SEQUENCE [LARGE SCALE GENOMIC DNA]</scope>
    <source>
        <strain evidence="6 7">CBS 120377</strain>
    </source>
</reference>
<evidence type="ECO:0000256" key="2">
    <source>
        <dbReference type="ARBA" id="ARBA00022676"/>
    </source>
</evidence>
<dbReference type="GO" id="GO:0016740">
    <property type="term" value="F:transferase activity"/>
    <property type="evidence" value="ECO:0007669"/>
    <property type="project" value="UniProtKB-KW"/>
</dbReference>
<dbReference type="OrthoDB" id="47375at2759"/>
<evidence type="ECO:0000313" key="7">
    <source>
        <dbReference type="Proteomes" id="UP000070700"/>
    </source>
</evidence>
<dbReference type="CDD" id="cd06532">
    <property type="entry name" value="Glyco_transf_25"/>
    <property type="match status" value="1"/>
</dbReference>
<proteinExistence type="inferred from homology"/>
<dbReference type="InterPro" id="IPR050757">
    <property type="entry name" value="Collagen_mod_GT25"/>
</dbReference>
<gene>
    <name evidence="6" type="ORF">LY89DRAFT_573931</name>
</gene>